<dbReference type="EMBL" id="JAVLET010000009">
    <property type="protein sequence ID" value="KAL0467678.1"/>
    <property type="molecule type" value="Genomic_DNA"/>
</dbReference>
<feature type="transmembrane region" description="Helical" evidence="1">
    <location>
        <begin position="72"/>
        <end position="92"/>
    </location>
</feature>
<accession>A0ABR3D4Q3</accession>
<evidence type="ECO:0000313" key="2">
    <source>
        <dbReference type="EMBL" id="KAL0467678.1"/>
    </source>
</evidence>
<keyword evidence="1" id="KW-1133">Transmembrane helix</keyword>
<comment type="caution">
    <text evidence="2">The sequence shown here is derived from an EMBL/GenBank/DDBJ whole genome shotgun (WGS) entry which is preliminary data.</text>
</comment>
<feature type="non-terminal residue" evidence="2">
    <location>
        <position position="1"/>
    </location>
</feature>
<reference evidence="2 3" key="1">
    <citation type="submission" date="2023-09" db="EMBL/GenBank/DDBJ databases">
        <title>Multi-omics analysis of a traditional fermented food reveals byproduct-associated fungal strains for waste-to-food upcycling.</title>
        <authorList>
            <consortium name="Lawrence Berkeley National Laboratory"/>
            <person name="Rekdal V.M."/>
            <person name="Villalobos-Escobedo J.M."/>
            <person name="Rodriguez-Valeron N."/>
            <person name="Garcia M.O."/>
            <person name="Vasquez D.P."/>
            <person name="Damayanti I."/>
            <person name="Sorensen P.M."/>
            <person name="Baidoo E.E."/>
            <person name="De Carvalho A.C."/>
            <person name="Riley R."/>
            <person name="Lipzen A."/>
            <person name="He G."/>
            <person name="Yan M."/>
            <person name="Haridas S."/>
            <person name="Daum C."/>
            <person name="Yoshinaga Y."/>
            <person name="Ng V."/>
            <person name="Grigoriev I.V."/>
            <person name="Munk R."/>
            <person name="Nuraida L."/>
            <person name="Wijaya C.H."/>
            <person name="Morales P.-C."/>
            <person name="Keasling J.D."/>
        </authorList>
    </citation>
    <scope>NUCLEOTIDE SEQUENCE [LARGE SCALE GENOMIC DNA]</scope>
    <source>
        <strain evidence="2 3">FGSC 2613</strain>
    </source>
</reference>
<dbReference type="Proteomes" id="UP001451303">
    <property type="component" value="Unassembled WGS sequence"/>
</dbReference>
<organism evidence="2 3">
    <name type="scientific">Neurospora intermedia</name>
    <dbReference type="NCBI Taxonomy" id="5142"/>
    <lineage>
        <taxon>Eukaryota</taxon>
        <taxon>Fungi</taxon>
        <taxon>Dikarya</taxon>
        <taxon>Ascomycota</taxon>
        <taxon>Pezizomycotina</taxon>
        <taxon>Sordariomycetes</taxon>
        <taxon>Sordariomycetidae</taxon>
        <taxon>Sordariales</taxon>
        <taxon>Sordariaceae</taxon>
        <taxon>Neurospora</taxon>
    </lineage>
</organism>
<sequence>DCPGFIQSIYRPSHHHCHAGYHHPPRSHRSHLFQPRDTSGECVIFVAVVIRVIAEKAPHHNHSPGQYRTASYHLLISAFLIFVSHPSLSLWVR</sequence>
<keyword evidence="3" id="KW-1185">Reference proteome</keyword>
<keyword evidence="1" id="KW-0812">Transmembrane</keyword>
<name>A0ABR3D4Q3_NEUIN</name>
<proteinExistence type="predicted"/>
<evidence type="ECO:0000256" key="1">
    <source>
        <dbReference type="SAM" id="Phobius"/>
    </source>
</evidence>
<protein>
    <submittedName>
        <fullName evidence="2">Uncharacterized protein</fullName>
    </submittedName>
</protein>
<keyword evidence="1" id="KW-0472">Membrane</keyword>
<gene>
    <name evidence="2" type="ORF">QR685DRAFT_565245</name>
</gene>
<evidence type="ECO:0000313" key="3">
    <source>
        <dbReference type="Proteomes" id="UP001451303"/>
    </source>
</evidence>